<dbReference type="EMBL" id="KZ505335">
    <property type="protein sequence ID" value="PKU59825.1"/>
    <property type="molecule type" value="Genomic_DNA"/>
</dbReference>
<accession>A0A2I0V8T0</accession>
<sequence>MGPSMIMLVQRCGPCSPLACEDKLSPEDIFHQILKRDQARIDYIHKLRKLATNSSSFNPLGRSLSATVPAKDVFVGS</sequence>
<organism evidence="1 2">
    <name type="scientific">Dendrobium catenatum</name>
    <dbReference type="NCBI Taxonomy" id="906689"/>
    <lineage>
        <taxon>Eukaryota</taxon>
        <taxon>Viridiplantae</taxon>
        <taxon>Streptophyta</taxon>
        <taxon>Embryophyta</taxon>
        <taxon>Tracheophyta</taxon>
        <taxon>Spermatophyta</taxon>
        <taxon>Magnoliopsida</taxon>
        <taxon>Liliopsida</taxon>
        <taxon>Asparagales</taxon>
        <taxon>Orchidaceae</taxon>
        <taxon>Epidendroideae</taxon>
        <taxon>Malaxideae</taxon>
        <taxon>Dendrobiinae</taxon>
        <taxon>Dendrobium</taxon>
    </lineage>
</organism>
<evidence type="ECO:0000313" key="2">
    <source>
        <dbReference type="Proteomes" id="UP000233837"/>
    </source>
</evidence>
<protein>
    <submittedName>
        <fullName evidence="1">Uncharacterized protein</fullName>
    </submittedName>
</protein>
<gene>
    <name evidence="1" type="ORF">MA16_Dca028601</name>
</gene>
<reference evidence="1 2" key="1">
    <citation type="journal article" date="2016" name="Sci. Rep.">
        <title>The Dendrobium catenatum Lindl. genome sequence provides insights into polysaccharide synthase, floral development and adaptive evolution.</title>
        <authorList>
            <person name="Zhang G.Q."/>
            <person name="Xu Q."/>
            <person name="Bian C."/>
            <person name="Tsai W.C."/>
            <person name="Yeh C.M."/>
            <person name="Liu K.W."/>
            <person name="Yoshida K."/>
            <person name="Zhang L.S."/>
            <person name="Chang S.B."/>
            <person name="Chen F."/>
            <person name="Shi Y."/>
            <person name="Su Y.Y."/>
            <person name="Zhang Y.Q."/>
            <person name="Chen L.J."/>
            <person name="Yin Y."/>
            <person name="Lin M."/>
            <person name="Huang H."/>
            <person name="Deng H."/>
            <person name="Wang Z.W."/>
            <person name="Zhu S.L."/>
            <person name="Zhao X."/>
            <person name="Deng C."/>
            <person name="Niu S.C."/>
            <person name="Huang J."/>
            <person name="Wang M."/>
            <person name="Liu G.H."/>
            <person name="Yang H.J."/>
            <person name="Xiao X.J."/>
            <person name="Hsiao Y.Y."/>
            <person name="Wu W.L."/>
            <person name="Chen Y.Y."/>
            <person name="Mitsuda N."/>
            <person name="Ohme-Takagi M."/>
            <person name="Luo Y.B."/>
            <person name="Van de Peer Y."/>
            <person name="Liu Z.J."/>
        </authorList>
    </citation>
    <scope>NUCLEOTIDE SEQUENCE [LARGE SCALE GENOMIC DNA]</scope>
    <source>
        <tissue evidence="1">The whole plant</tissue>
    </source>
</reference>
<dbReference type="Proteomes" id="UP000233837">
    <property type="component" value="Unassembled WGS sequence"/>
</dbReference>
<keyword evidence="2" id="KW-1185">Reference proteome</keyword>
<dbReference type="AlphaFoldDB" id="A0A2I0V8T0"/>
<proteinExistence type="predicted"/>
<reference evidence="1 2" key="2">
    <citation type="journal article" date="2017" name="Nature">
        <title>The Apostasia genome and the evolution of orchids.</title>
        <authorList>
            <person name="Zhang G.Q."/>
            <person name="Liu K.W."/>
            <person name="Li Z."/>
            <person name="Lohaus R."/>
            <person name="Hsiao Y.Y."/>
            <person name="Niu S.C."/>
            <person name="Wang J.Y."/>
            <person name="Lin Y.C."/>
            <person name="Xu Q."/>
            <person name="Chen L.J."/>
            <person name="Yoshida K."/>
            <person name="Fujiwara S."/>
            <person name="Wang Z.W."/>
            <person name="Zhang Y.Q."/>
            <person name="Mitsuda N."/>
            <person name="Wang M."/>
            <person name="Liu G.H."/>
            <person name="Pecoraro L."/>
            <person name="Huang H.X."/>
            <person name="Xiao X.J."/>
            <person name="Lin M."/>
            <person name="Wu X.Y."/>
            <person name="Wu W.L."/>
            <person name="Chen Y.Y."/>
            <person name="Chang S.B."/>
            <person name="Sakamoto S."/>
            <person name="Ohme-Takagi M."/>
            <person name="Yagi M."/>
            <person name="Zeng S.J."/>
            <person name="Shen C.Y."/>
            <person name="Yeh C.M."/>
            <person name="Luo Y.B."/>
            <person name="Tsai W.C."/>
            <person name="Van de Peer Y."/>
            <person name="Liu Z.J."/>
        </authorList>
    </citation>
    <scope>NUCLEOTIDE SEQUENCE [LARGE SCALE GENOMIC DNA]</scope>
    <source>
        <tissue evidence="1">The whole plant</tissue>
    </source>
</reference>
<name>A0A2I0V8T0_9ASPA</name>
<evidence type="ECO:0000313" key="1">
    <source>
        <dbReference type="EMBL" id="PKU59825.1"/>
    </source>
</evidence>